<dbReference type="AlphaFoldDB" id="A0A9D4FBE0"/>
<name>A0A9D4FBE0_DREPO</name>
<reference evidence="1" key="1">
    <citation type="journal article" date="2019" name="bioRxiv">
        <title>The Genome of the Zebra Mussel, Dreissena polymorpha: A Resource for Invasive Species Research.</title>
        <authorList>
            <person name="McCartney M.A."/>
            <person name="Auch B."/>
            <person name="Kono T."/>
            <person name="Mallez S."/>
            <person name="Zhang Y."/>
            <person name="Obille A."/>
            <person name="Becker A."/>
            <person name="Abrahante J.E."/>
            <person name="Garbe J."/>
            <person name="Badalamenti J.P."/>
            <person name="Herman A."/>
            <person name="Mangelson H."/>
            <person name="Liachko I."/>
            <person name="Sullivan S."/>
            <person name="Sone E.D."/>
            <person name="Koren S."/>
            <person name="Silverstein K.A.T."/>
            <person name="Beckman K.B."/>
            <person name="Gohl D.M."/>
        </authorList>
    </citation>
    <scope>NUCLEOTIDE SEQUENCE</scope>
    <source>
        <strain evidence="1">Duluth1</strain>
        <tissue evidence="1">Whole animal</tissue>
    </source>
</reference>
<dbReference type="Proteomes" id="UP000828390">
    <property type="component" value="Unassembled WGS sequence"/>
</dbReference>
<proteinExistence type="predicted"/>
<accession>A0A9D4FBE0</accession>
<organism evidence="1 2">
    <name type="scientific">Dreissena polymorpha</name>
    <name type="common">Zebra mussel</name>
    <name type="synonym">Mytilus polymorpha</name>
    <dbReference type="NCBI Taxonomy" id="45954"/>
    <lineage>
        <taxon>Eukaryota</taxon>
        <taxon>Metazoa</taxon>
        <taxon>Spiralia</taxon>
        <taxon>Lophotrochozoa</taxon>
        <taxon>Mollusca</taxon>
        <taxon>Bivalvia</taxon>
        <taxon>Autobranchia</taxon>
        <taxon>Heteroconchia</taxon>
        <taxon>Euheterodonta</taxon>
        <taxon>Imparidentia</taxon>
        <taxon>Neoheterodontei</taxon>
        <taxon>Myida</taxon>
        <taxon>Dreissenoidea</taxon>
        <taxon>Dreissenidae</taxon>
        <taxon>Dreissena</taxon>
    </lineage>
</organism>
<comment type="caution">
    <text evidence="1">The sequence shown here is derived from an EMBL/GenBank/DDBJ whole genome shotgun (WGS) entry which is preliminary data.</text>
</comment>
<keyword evidence="2" id="KW-1185">Reference proteome</keyword>
<protein>
    <submittedName>
        <fullName evidence="1">Uncharacterized protein</fullName>
    </submittedName>
</protein>
<evidence type="ECO:0000313" key="1">
    <source>
        <dbReference type="EMBL" id="KAH3793500.1"/>
    </source>
</evidence>
<reference evidence="1" key="2">
    <citation type="submission" date="2020-11" db="EMBL/GenBank/DDBJ databases">
        <authorList>
            <person name="McCartney M.A."/>
            <person name="Auch B."/>
            <person name="Kono T."/>
            <person name="Mallez S."/>
            <person name="Becker A."/>
            <person name="Gohl D.M."/>
            <person name="Silverstein K.A.T."/>
            <person name="Koren S."/>
            <person name="Bechman K.B."/>
            <person name="Herman A."/>
            <person name="Abrahante J.E."/>
            <person name="Garbe J."/>
        </authorList>
    </citation>
    <scope>NUCLEOTIDE SEQUENCE</scope>
    <source>
        <strain evidence="1">Duluth1</strain>
        <tissue evidence="1">Whole animal</tissue>
    </source>
</reference>
<dbReference type="EMBL" id="JAIWYP010000007">
    <property type="protein sequence ID" value="KAH3793500.1"/>
    <property type="molecule type" value="Genomic_DNA"/>
</dbReference>
<gene>
    <name evidence="1" type="ORF">DPMN_147013</name>
</gene>
<sequence>MREHTSQILRSYYKQKYEELDEESQKRAIMETASRLIKSDIKSEVVTLTNCYPSSEDLKLESALSFLPTSLRTLLETLFYGKDTRRKVAAVGHAIIQAVRPRAVIAPLQVGLAVQIHHL</sequence>
<evidence type="ECO:0000313" key="2">
    <source>
        <dbReference type="Proteomes" id="UP000828390"/>
    </source>
</evidence>